<reference evidence="2" key="1">
    <citation type="submission" date="2022-11" db="UniProtKB">
        <authorList>
            <consortium name="WormBaseParasite"/>
        </authorList>
    </citation>
    <scope>IDENTIFICATION</scope>
</reference>
<name>A0A914ZH64_9BILA</name>
<dbReference type="Proteomes" id="UP000887577">
    <property type="component" value="Unplaced"/>
</dbReference>
<sequence>MKTQKKNYENIIHQMTEDHDKFVQRSEASRQKMEVEIAKLAKENSKLIDPDRMCLIKHVAPHGKVDYYHLNGKILLVKKLVLDGQKFIADGIEVTFDDSEFQIHVNHELAVKHTFFLTIPKRIKYCNIVKLSLEDLTLTFNEYKDIIESCNIECLSLQRLTVEQYSNVIDVADLLKEVPNIEYFEYTFNKRESIPCHKLAELHPFPRLQRLHVNEIHENFDIKTFAEFIKKNPTVSYELSLRCCPKFFGKVKSVEKDAVPASYKVKIVKLK</sequence>
<organism evidence="1 2">
    <name type="scientific">Panagrolaimus superbus</name>
    <dbReference type="NCBI Taxonomy" id="310955"/>
    <lineage>
        <taxon>Eukaryota</taxon>
        <taxon>Metazoa</taxon>
        <taxon>Ecdysozoa</taxon>
        <taxon>Nematoda</taxon>
        <taxon>Chromadorea</taxon>
        <taxon>Rhabditida</taxon>
        <taxon>Tylenchina</taxon>
        <taxon>Panagrolaimomorpha</taxon>
        <taxon>Panagrolaimoidea</taxon>
        <taxon>Panagrolaimidae</taxon>
        <taxon>Panagrolaimus</taxon>
    </lineage>
</organism>
<proteinExistence type="predicted"/>
<dbReference type="Gene3D" id="3.80.10.10">
    <property type="entry name" value="Ribonuclease Inhibitor"/>
    <property type="match status" value="1"/>
</dbReference>
<evidence type="ECO:0000313" key="2">
    <source>
        <dbReference type="WBParaSite" id="PSU_v2.g9621.t1"/>
    </source>
</evidence>
<dbReference type="AlphaFoldDB" id="A0A914ZH64"/>
<protein>
    <submittedName>
        <fullName evidence="2">Uncharacterized protein</fullName>
    </submittedName>
</protein>
<dbReference type="WBParaSite" id="PSU_v2.g9621.t1">
    <property type="protein sequence ID" value="PSU_v2.g9621.t1"/>
    <property type="gene ID" value="PSU_v2.g9621"/>
</dbReference>
<dbReference type="InterPro" id="IPR032675">
    <property type="entry name" value="LRR_dom_sf"/>
</dbReference>
<keyword evidence="1" id="KW-1185">Reference proteome</keyword>
<accession>A0A914ZH64</accession>
<dbReference type="SUPFAM" id="SSF52047">
    <property type="entry name" value="RNI-like"/>
    <property type="match status" value="1"/>
</dbReference>
<evidence type="ECO:0000313" key="1">
    <source>
        <dbReference type="Proteomes" id="UP000887577"/>
    </source>
</evidence>